<dbReference type="AlphaFoldDB" id="A0AAW1J1R2"/>
<keyword evidence="2" id="KW-1185">Reference proteome</keyword>
<name>A0AAW1J1R2_POPJA</name>
<protein>
    <submittedName>
        <fullName evidence="1">Uncharacterized protein</fullName>
    </submittedName>
</protein>
<sequence>MVLYDDVVGVKEPYINCNRLSEYKPISKTHKVKPKILIVADSHGRNFSEAIKKACGTDSYDVVTIFKPNAGLDDVVVDLDSLAADYSREDCVVVLGGSNNALRNGKINLSKLQSIKRVSCFTNVLLVSTPYWPGSFDLNKCIYNFNQLVFEKIVRDNDVKYVDCN</sequence>
<comment type="caution">
    <text evidence="1">The sequence shown here is derived from an EMBL/GenBank/DDBJ whole genome shotgun (WGS) entry which is preliminary data.</text>
</comment>
<evidence type="ECO:0000313" key="2">
    <source>
        <dbReference type="Proteomes" id="UP001458880"/>
    </source>
</evidence>
<proteinExistence type="predicted"/>
<reference evidence="1 2" key="1">
    <citation type="journal article" date="2024" name="BMC Genomics">
        <title>De novo assembly and annotation of Popillia japonica's genome with initial clues to its potential as an invasive pest.</title>
        <authorList>
            <person name="Cucini C."/>
            <person name="Boschi S."/>
            <person name="Funari R."/>
            <person name="Cardaioli E."/>
            <person name="Iannotti N."/>
            <person name="Marturano G."/>
            <person name="Paoli F."/>
            <person name="Bruttini M."/>
            <person name="Carapelli A."/>
            <person name="Frati F."/>
            <person name="Nardi F."/>
        </authorList>
    </citation>
    <scope>NUCLEOTIDE SEQUENCE [LARGE SCALE GENOMIC DNA]</scope>
    <source>
        <strain evidence="1">DMR45628</strain>
    </source>
</reference>
<evidence type="ECO:0000313" key="1">
    <source>
        <dbReference type="EMBL" id="KAK9696744.1"/>
    </source>
</evidence>
<gene>
    <name evidence="1" type="ORF">QE152_g31380</name>
</gene>
<accession>A0AAW1J1R2</accession>
<dbReference type="EMBL" id="JASPKY010000443">
    <property type="protein sequence ID" value="KAK9696744.1"/>
    <property type="molecule type" value="Genomic_DNA"/>
</dbReference>
<organism evidence="1 2">
    <name type="scientific">Popillia japonica</name>
    <name type="common">Japanese beetle</name>
    <dbReference type="NCBI Taxonomy" id="7064"/>
    <lineage>
        <taxon>Eukaryota</taxon>
        <taxon>Metazoa</taxon>
        <taxon>Ecdysozoa</taxon>
        <taxon>Arthropoda</taxon>
        <taxon>Hexapoda</taxon>
        <taxon>Insecta</taxon>
        <taxon>Pterygota</taxon>
        <taxon>Neoptera</taxon>
        <taxon>Endopterygota</taxon>
        <taxon>Coleoptera</taxon>
        <taxon>Polyphaga</taxon>
        <taxon>Scarabaeiformia</taxon>
        <taxon>Scarabaeidae</taxon>
        <taxon>Rutelinae</taxon>
        <taxon>Popillia</taxon>
    </lineage>
</organism>
<dbReference type="SUPFAM" id="SSF52266">
    <property type="entry name" value="SGNH hydrolase"/>
    <property type="match status" value="1"/>
</dbReference>
<dbReference type="Proteomes" id="UP001458880">
    <property type="component" value="Unassembled WGS sequence"/>
</dbReference>